<evidence type="ECO:0000313" key="1">
    <source>
        <dbReference type="EMBL" id="VAX41162.1"/>
    </source>
</evidence>
<proteinExistence type="predicted"/>
<gene>
    <name evidence="1" type="ORF">MNBD_PLANCTO02-3005</name>
</gene>
<dbReference type="AlphaFoldDB" id="A0A3B1DKD5"/>
<protein>
    <submittedName>
        <fullName evidence="1">Uncharacterized protein</fullName>
    </submittedName>
</protein>
<dbReference type="Pfam" id="PF07608">
    <property type="entry name" value="DUF1571"/>
    <property type="match status" value="1"/>
</dbReference>
<organism evidence="1">
    <name type="scientific">hydrothermal vent metagenome</name>
    <dbReference type="NCBI Taxonomy" id="652676"/>
    <lineage>
        <taxon>unclassified sequences</taxon>
        <taxon>metagenomes</taxon>
        <taxon>ecological metagenomes</taxon>
    </lineage>
</organism>
<reference evidence="1" key="1">
    <citation type="submission" date="2018-06" db="EMBL/GenBank/DDBJ databases">
        <authorList>
            <person name="Zhirakovskaya E."/>
        </authorList>
    </citation>
    <scope>NUCLEOTIDE SEQUENCE</scope>
</reference>
<sequence length="271" mass="31022">MRKQNQEKRLQSFYFQHPLLWGIATAMLISFCWNASSSTAYGAKTHPLTPAVKVAKRSLKAARKVDAFTANFSKWEMVGGKLLPKSSMAMKWRAKPLSVYFKFQNIHKGREVIYVEGKNDGNLLVHEAGIKSIVGTLSFAPTAKRVMSETRYPITRSGLTKMVEGVIEQWEKEMDYGDVKVKYYKNAKLNGRACRVVETFHPTRRKEFAFYKTRLYIDAKTILPICVQQYAFPVSKGGKPPLVEEYQYFNIKTDVELKDIDFDKGNPAYGF</sequence>
<accession>A0A3B1DKD5</accession>
<name>A0A3B1DKD5_9ZZZZ</name>
<dbReference type="InterPro" id="IPR011465">
    <property type="entry name" value="DUF1571"/>
</dbReference>
<dbReference type="EMBL" id="UOGL01000517">
    <property type="protein sequence ID" value="VAX41162.1"/>
    <property type="molecule type" value="Genomic_DNA"/>
</dbReference>